<accession>A0AAP5E950</accession>
<dbReference type="RefSeq" id="WP_307106849.1">
    <property type="nucleotide sequence ID" value="NZ_JAUTAS010000001.1"/>
</dbReference>
<sequence length="271" mass="28958">MNCRLAMAVTVIGGVLACAGAGAQNAPAASSTDDIARKLADPGAALISVPFQYNYLGSVGPGGDFHNQQLKIQPVIPFVVEHGKFILRPILPIQWNQYPQDRSGTGDLFVQGYYIPKTASEARGTEFGFGAAALLDTASHDSLGSGRYSLGPAFILVHKTRNWTVGALANHVWSIAGDSDRDDVSSTSVQPFVTRNLPAGWSVSMTSETSYNWKADSGNAWTVPLGATVSKVLHLGRTPISVGAGGFYNVDRPQYANRWSARFIVTLVFPE</sequence>
<evidence type="ECO:0000313" key="2">
    <source>
        <dbReference type="EMBL" id="MDQ1108454.1"/>
    </source>
</evidence>
<dbReference type="PROSITE" id="PS51257">
    <property type="entry name" value="PROKAR_LIPOPROTEIN"/>
    <property type="match status" value="1"/>
</dbReference>
<dbReference type="EMBL" id="JAUTAS010000001">
    <property type="protein sequence ID" value="MDQ1108454.1"/>
    <property type="molecule type" value="Genomic_DNA"/>
</dbReference>
<protein>
    <recommendedName>
        <fullName evidence="4">Transporter</fullName>
    </recommendedName>
</protein>
<comment type="caution">
    <text evidence="2">The sequence shown here is derived from an EMBL/GenBank/DDBJ whole genome shotgun (WGS) entry which is preliminary data.</text>
</comment>
<evidence type="ECO:0000313" key="3">
    <source>
        <dbReference type="Proteomes" id="UP001226084"/>
    </source>
</evidence>
<gene>
    <name evidence="2" type="ORF">QE424_001613</name>
</gene>
<name>A0AAP5E950_9GAMM</name>
<organism evidence="2 3">
    <name type="scientific">Stenotrophomonas rhizophila</name>
    <dbReference type="NCBI Taxonomy" id="216778"/>
    <lineage>
        <taxon>Bacteria</taxon>
        <taxon>Pseudomonadati</taxon>
        <taxon>Pseudomonadota</taxon>
        <taxon>Gammaproteobacteria</taxon>
        <taxon>Lysobacterales</taxon>
        <taxon>Lysobacteraceae</taxon>
        <taxon>Stenotrophomonas</taxon>
    </lineage>
</organism>
<feature type="signal peptide" evidence="1">
    <location>
        <begin position="1"/>
        <end position="23"/>
    </location>
</feature>
<dbReference type="AlphaFoldDB" id="A0AAP5E950"/>
<reference evidence="2" key="1">
    <citation type="submission" date="2023-07" db="EMBL/GenBank/DDBJ databases">
        <title>Functional and genomic diversity of the sorghum phyllosphere microbiome.</title>
        <authorList>
            <person name="Shade A."/>
        </authorList>
    </citation>
    <scope>NUCLEOTIDE SEQUENCE</scope>
    <source>
        <strain evidence="2">SORGH_AS_0457</strain>
    </source>
</reference>
<dbReference type="Proteomes" id="UP001226084">
    <property type="component" value="Unassembled WGS sequence"/>
</dbReference>
<feature type="chain" id="PRO_5042837959" description="Transporter" evidence="1">
    <location>
        <begin position="24"/>
        <end position="271"/>
    </location>
</feature>
<evidence type="ECO:0008006" key="4">
    <source>
        <dbReference type="Google" id="ProtNLM"/>
    </source>
</evidence>
<evidence type="ECO:0000256" key="1">
    <source>
        <dbReference type="SAM" id="SignalP"/>
    </source>
</evidence>
<proteinExistence type="predicted"/>
<keyword evidence="1" id="KW-0732">Signal</keyword>